<keyword evidence="3" id="KW-1185">Reference proteome</keyword>
<protein>
    <recommendedName>
        <fullName evidence="1">Subtilisin-like protease fibronectin type-III domain-containing protein</fullName>
    </recommendedName>
</protein>
<dbReference type="EMBL" id="JAJJMB010009331">
    <property type="protein sequence ID" value="KAI3914363.1"/>
    <property type="molecule type" value="Genomic_DNA"/>
</dbReference>
<evidence type="ECO:0000313" key="2">
    <source>
        <dbReference type="EMBL" id="KAI3914363.1"/>
    </source>
</evidence>
<dbReference type="InterPro" id="IPR041469">
    <property type="entry name" value="Subtilisin-like_FN3"/>
</dbReference>
<sequence length="128" mass="14430">RLIASQSGYLVRDDLNYPSFSVVFKSGFDMLKYKKVVKNVGSSVNAVYKLKIRARTPFVKISVSPIKLVFSMDKTTLSYEITFEFRLTDVDTAKKAFGSIEWYDGVHVVKSPIAFRWGVTSTSLLSSI</sequence>
<dbReference type="Pfam" id="PF17766">
    <property type="entry name" value="fn3_6"/>
    <property type="match status" value="1"/>
</dbReference>
<name>A0AAD4SMB6_9MAGN</name>
<evidence type="ECO:0000313" key="3">
    <source>
        <dbReference type="Proteomes" id="UP001202328"/>
    </source>
</evidence>
<accession>A0AAD4SMB6</accession>
<organism evidence="2 3">
    <name type="scientific">Papaver atlanticum</name>
    <dbReference type="NCBI Taxonomy" id="357466"/>
    <lineage>
        <taxon>Eukaryota</taxon>
        <taxon>Viridiplantae</taxon>
        <taxon>Streptophyta</taxon>
        <taxon>Embryophyta</taxon>
        <taxon>Tracheophyta</taxon>
        <taxon>Spermatophyta</taxon>
        <taxon>Magnoliopsida</taxon>
        <taxon>Ranunculales</taxon>
        <taxon>Papaveraceae</taxon>
        <taxon>Papaveroideae</taxon>
        <taxon>Papaver</taxon>
    </lineage>
</organism>
<dbReference type="AlphaFoldDB" id="A0AAD4SMB6"/>
<gene>
    <name evidence="2" type="ORF">MKW98_014970</name>
</gene>
<evidence type="ECO:0000259" key="1">
    <source>
        <dbReference type="Pfam" id="PF17766"/>
    </source>
</evidence>
<feature type="domain" description="Subtilisin-like protease fibronectin type-III" evidence="1">
    <location>
        <begin position="14"/>
        <end position="114"/>
    </location>
</feature>
<dbReference type="Proteomes" id="UP001202328">
    <property type="component" value="Unassembled WGS sequence"/>
</dbReference>
<feature type="non-terminal residue" evidence="2">
    <location>
        <position position="1"/>
    </location>
</feature>
<comment type="caution">
    <text evidence="2">The sequence shown here is derived from an EMBL/GenBank/DDBJ whole genome shotgun (WGS) entry which is preliminary data.</text>
</comment>
<dbReference type="Gene3D" id="2.60.40.2310">
    <property type="match status" value="1"/>
</dbReference>
<reference evidence="2" key="1">
    <citation type="submission" date="2022-04" db="EMBL/GenBank/DDBJ databases">
        <title>A functionally conserved STORR gene fusion in Papaver species that diverged 16.8 million years ago.</title>
        <authorList>
            <person name="Catania T."/>
        </authorList>
    </citation>
    <scope>NUCLEOTIDE SEQUENCE</scope>
    <source>
        <strain evidence="2">S-188037</strain>
    </source>
</reference>
<proteinExistence type="predicted"/>